<organism evidence="3 4">
    <name type="scientific">Kyrpidia spormannii</name>
    <dbReference type="NCBI Taxonomy" id="2055160"/>
    <lineage>
        <taxon>Bacteria</taxon>
        <taxon>Bacillati</taxon>
        <taxon>Bacillota</taxon>
        <taxon>Bacilli</taxon>
        <taxon>Bacillales</taxon>
        <taxon>Alicyclobacillaceae</taxon>
        <taxon>Kyrpidia</taxon>
    </lineage>
</organism>
<dbReference type="EMBL" id="CP024955">
    <property type="protein sequence ID" value="ATY85431.1"/>
    <property type="molecule type" value="Genomic_DNA"/>
</dbReference>
<evidence type="ECO:0000313" key="3">
    <source>
        <dbReference type="EMBL" id="ATY85431.1"/>
    </source>
</evidence>
<dbReference type="CDD" id="cd07586">
    <property type="entry name" value="nitrilase_8"/>
    <property type="match status" value="1"/>
</dbReference>
<dbReference type="Gene3D" id="3.60.110.10">
    <property type="entry name" value="Carbon-nitrogen hydrolase"/>
    <property type="match status" value="1"/>
</dbReference>
<dbReference type="GO" id="GO:0033388">
    <property type="term" value="P:putrescine biosynthetic process from arginine"/>
    <property type="evidence" value="ECO:0007669"/>
    <property type="project" value="TreeGrafter"/>
</dbReference>
<sequence length="300" mass="33328">MESETGGVGSMSFRVGLVQMRPVLGDVAENARRHVMWVEKAKGAGCDLVVFPELSLTGYLLKDLAVDCARMVEDREVRQVIQASRHADIVFGMVEMTKRYTLYNTALYVSGGEVVYRHHKVYPPTYGMFEESRYFGRGKRVRAFDAPGGRFGLMICEDAWHPSVPYILNEDGAMVLIIPSASPARPAVGERVGSQETWYRTLRTYAQLFGVYVLFANRVGVEDGVAFYGGSAVVDPFGEIIAAAPEFEETLLVADVHEEVLQRSRLTTPLGRDEQLDVTVRELGRIYEGCYGGGRSSESF</sequence>
<keyword evidence="1" id="KW-0378">Hydrolase</keyword>
<dbReference type="Pfam" id="PF00795">
    <property type="entry name" value="CN_hydrolase"/>
    <property type="match status" value="1"/>
</dbReference>
<dbReference type="InterPro" id="IPR003010">
    <property type="entry name" value="C-N_Hydrolase"/>
</dbReference>
<reference evidence="4" key="1">
    <citation type="submission" date="2017-11" db="EMBL/GenBank/DDBJ databases">
        <title>Complete Genome Sequence of Kyrpidia sp. Strain EA-1, a thermophilic, hydrogen-oxidizing Bacterium, isolated from the Azores.</title>
        <authorList>
            <person name="Reiner J.E."/>
            <person name="Lapp C.J."/>
            <person name="Bunk B."/>
            <person name="Gescher J."/>
        </authorList>
    </citation>
    <scope>NUCLEOTIDE SEQUENCE [LARGE SCALE GENOMIC DNA]</scope>
    <source>
        <strain evidence="4">EA-1</strain>
    </source>
</reference>
<dbReference type="SUPFAM" id="SSF56317">
    <property type="entry name" value="Carbon-nitrogen hydrolase"/>
    <property type="match status" value="1"/>
</dbReference>
<evidence type="ECO:0000256" key="1">
    <source>
        <dbReference type="ARBA" id="ARBA00022801"/>
    </source>
</evidence>
<name>A0A2K8N7W1_9BACL</name>
<evidence type="ECO:0000313" key="4">
    <source>
        <dbReference type="Proteomes" id="UP000231932"/>
    </source>
</evidence>
<keyword evidence="3" id="KW-0012">Acyltransferase</keyword>
<dbReference type="InterPro" id="IPR036526">
    <property type="entry name" value="C-N_Hydrolase_sf"/>
</dbReference>
<dbReference type="Proteomes" id="UP000231932">
    <property type="component" value="Chromosome"/>
</dbReference>
<feature type="domain" description="CN hydrolase" evidence="2">
    <location>
        <begin position="13"/>
        <end position="258"/>
    </location>
</feature>
<dbReference type="AlphaFoldDB" id="A0A2K8N7W1"/>
<dbReference type="InterPro" id="IPR050345">
    <property type="entry name" value="Aliph_Amidase/BUP"/>
</dbReference>
<accession>A0A2K8N7W1</accession>
<keyword evidence="4" id="KW-1185">Reference proteome</keyword>
<protein>
    <submittedName>
        <fullName evidence="3">Acyltransferase</fullName>
    </submittedName>
</protein>
<dbReference type="KEGG" id="kyr:CVV65_11260"/>
<dbReference type="PANTHER" id="PTHR43674">
    <property type="entry name" value="NITRILASE C965.09-RELATED"/>
    <property type="match status" value="1"/>
</dbReference>
<gene>
    <name evidence="3" type="ORF">CVV65_11260</name>
</gene>
<dbReference type="GO" id="GO:0050126">
    <property type="term" value="F:N-carbamoylputrescine amidase activity"/>
    <property type="evidence" value="ECO:0007669"/>
    <property type="project" value="TreeGrafter"/>
</dbReference>
<proteinExistence type="predicted"/>
<dbReference type="PROSITE" id="PS50263">
    <property type="entry name" value="CN_HYDROLASE"/>
    <property type="match status" value="1"/>
</dbReference>
<evidence type="ECO:0000259" key="2">
    <source>
        <dbReference type="PROSITE" id="PS50263"/>
    </source>
</evidence>
<dbReference type="PANTHER" id="PTHR43674:SF2">
    <property type="entry name" value="BETA-UREIDOPROPIONASE"/>
    <property type="match status" value="1"/>
</dbReference>
<keyword evidence="3" id="KW-0808">Transferase</keyword>
<dbReference type="GO" id="GO:0016746">
    <property type="term" value="F:acyltransferase activity"/>
    <property type="evidence" value="ECO:0007669"/>
    <property type="project" value="UniProtKB-KW"/>
</dbReference>